<dbReference type="CDD" id="cd23455">
    <property type="entry name" value="beta-trefoil_Ricin_RSA"/>
    <property type="match status" value="1"/>
</dbReference>
<organism evidence="2 3">
    <name type="scientific">Rhizoctonia solani</name>
    <dbReference type="NCBI Taxonomy" id="456999"/>
    <lineage>
        <taxon>Eukaryota</taxon>
        <taxon>Fungi</taxon>
        <taxon>Dikarya</taxon>
        <taxon>Basidiomycota</taxon>
        <taxon>Agaricomycotina</taxon>
        <taxon>Agaricomycetes</taxon>
        <taxon>Cantharellales</taxon>
        <taxon>Ceratobasidiaceae</taxon>
        <taxon>Rhizoctonia</taxon>
    </lineage>
</organism>
<sequence length="144" mass="15363">MSSAGLPSGVYTLKNVATGTVLDLYDGLAAEGTQIQGFKAHGGDNQKWRLHYTGSGHNATIQNIKSGTYVSFSGVKNRTPVVGSRTPKGLILIASGDGKSYAIETGEKRGYVLDLKESSPANETPVIIYNDNSTDNQKWLFIPA</sequence>
<dbReference type="SUPFAM" id="SSF50370">
    <property type="entry name" value="Ricin B-like lectins"/>
    <property type="match status" value="1"/>
</dbReference>
<proteinExistence type="predicted"/>
<dbReference type="InterPro" id="IPR000772">
    <property type="entry name" value="Ricin_B_lectin"/>
</dbReference>
<dbReference type="Pfam" id="PF14200">
    <property type="entry name" value="RicinB_lectin_2"/>
    <property type="match status" value="1"/>
</dbReference>
<gene>
    <name evidence="2" type="ORF">RDB_LOCUS58999</name>
</gene>
<reference evidence="2" key="1">
    <citation type="submission" date="2021-01" db="EMBL/GenBank/DDBJ databases">
        <authorList>
            <person name="Kaushik A."/>
        </authorList>
    </citation>
    <scope>NUCLEOTIDE SEQUENCE</scope>
    <source>
        <strain evidence="2">AG6-10EEA</strain>
    </source>
</reference>
<name>A0A8H3GNI6_9AGAM</name>
<evidence type="ECO:0000313" key="2">
    <source>
        <dbReference type="EMBL" id="CAE6458693.1"/>
    </source>
</evidence>
<accession>A0A8H3GNI6</accession>
<dbReference type="Proteomes" id="UP000663853">
    <property type="component" value="Unassembled WGS sequence"/>
</dbReference>
<dbReference type="PROSITE" id="PS50231">
    <property type="entry name" value="RICIN_B_LECTIN"/>
    <property type="match status" value="1"/>
</dbReference>
<dbReference type="InterPro" id="IPR035992">
    <property type="entry name" value="Ricin_B-like_lectins"/>
</dbReference>
<dbReference type="AlphaFoldDB" id="A0A8H3GNI6"/>
<dbReference type="Gene3D" id="2.80.10.50">
    <property type="match status" value="1"/>
</dbReference>
<comment type="caution">
    <text evidence="2">The sequence shown here is derived from an EMBL/GenBank/DDBJ whole genome shotgun (WGS) entry which is preliminary data.</text>
</comment>
<feature type="domain" description="Ricin B lectin" evidence="1">
    <location>
        <begin position="8"/>
        <end position="142"/>
    </location>
</feature>
<protein>
    <recommendedName>
        <fullName evidence="1">Ricin B lectin domain-containing protein</fullName>
    </recommendedName>
</protein>
<dbReference type="EMBL" id="CAJMXA010001347">
    <property type="protein sequence ID" value="CAE6458693.1"/>
    <property type="molecule type" value="Genomic_DNA"/>
</dbReference>
<evidence type="ECO:0000259" key="1">
    <source>
        <dbReference type="SMART" id="SM00458"/>
    </source>
</evidence>
<evidence type="ECO:0000313" key="3">
    <source>
        <dbReference type="Proteomes" id="UP000663853"/>
    </source>
</evidence>
<dbReference type="SMART" id="SM00458">
    <property type="entry name" value="RICIN"/>
    <property type="match status" value="1"/>
</dbReference>